<sequence>MSIPPIGPYAMPDATAAGPAVAPWRPDPARAALLVHDAQRYFLAPFPPDASPGRELRRNLARLRDTADATGVPVFYSMQPGDMTTEERGLLRDFWRQGMRAVPEHRDIVPEAAPRPHHRTVVKWRYSAFHRTDLAELLAAAGRDQLIVCGVYAHLGCLITAYDAFSRDLETFLVADALGDFSGDHHRTALRTAAASCAVVLNTAEIATHLGRTGTSSAAATAAAADTGRK</sequence>
<evidence type="ECO:0000256" key="1">
    <source>
        <dbReference type="ARBA" id="ARBA00022801"/>
    </source>
</evidence>
<comment type="caution">
    <text evidence="3">The sequence shown here is derived from an EMBL/GenBank/DDBJ whole genome shotgun (WGS) entry which is preliminary data.</text>
</comment>
<dbReference type="InterPro" id="IPR016291">
    <property type="entry name" value="Isochorismatase"/>
</dbReference>
<name>A0AAE3YH84_9ACTN</name>
<protein>
    <submittedName>
        <fullName evidence="3">Bifunctional isochorismate lyase/aryl carrier protein</fullName>
        <ecNumber evidence="3">3.3.2.1</ecNumber>
    </submittedName>
</protein>
<dbReference type="PANTHER" id="PTHR43540:SF3">
    <property type="entry name" value="ENTEROBACTIN SYNTHASE COMPONENT B"/>
    <property type="match status" value="1"/>
</dbReference>
<evidence type="ECO:0000313" key="4">
    <source>
        <dbReference type="Proteomes" id="UP001183643"/>
    </source>
</evidence>
<dbReference type="GO" id="GO:0008908">
    <property type="term" value="F:isochorismatase activity"/>
    <property type="evidence" value="ECO:0007669"/>
    <property type="project" value="UniProtKB-EC"/>
</dbReference>
<dbReference type="PRINTS" id="PR01398">
    <property type="entry name" value="ISCHRISMTASE"/>
</dbReference>
<dbReference type="EMBL" id="JAVDYB010000001">
    <property type="protein sequence ID" value="MDR7273619.1"/>
    <property type="molecule type" value="Genomic_DNA"/>
</dbReference>
<dbReference type="Gene3D" id="3.40.50.850">
    <property type="entry name" value="Isochorismatase-like"/>
    <property type="match status" value="1"/>
</dbReference>
<dbReference type="SUPFAM" id="SSF52499">
    <property type="entry name" value="Isochorismatase-like hydrolases"/>
    <property type="match status" value="1"/>
</dbReference>
<dbReference type="AlphaFoldDB" id="A0AAE3YH84"/>
<proteinExistence type="predicted"/>
<dbReference type="EC" id="3.3.2.1" evidence="3"/>
<evidence type="ECO:0000259" key="2">
    <source>
        <dbReference type="Pfam" id="PF00857"/>
    </source>
</evidence>
<evidence type="ECO:0000313" key="3">
    <source>
        <dbReference type="EMBL" id="MDR7273619.1"/>
    </source>
</evidence>
<dbReference type="Pfam" id="PF00857">
    <property type="entry name" value="Isochorismatase"/>
    <property type="match status" value="1"/>
</dbReference>
<feature type="domain" description="Isochorismatase-like" evidence="2">
    <location>
        <begin position="31"/>
        <end position="205"/>
    </location>
</feature>
<reference evidence="3" key="1">
    <citation type="submission" date="2023-07" db="EMBL/GenBank/DDBJ databases">
        <title>Sequencing the genomes of 1000 actinobacteria strains.</title>
        <authorList>
            <person name="Klenk H.-P."/>
        </authorList>
    </citation>
    <scope>NUCLEOTIDE SEQUENCE</scope>
    <source>
        <strain evidence="3">DSM 44707</strain>
    </source>
</reference>
<dbReference type="InterPro" id="IPR036380">
    <property type="entry name" value="Isochorismatase-like_sf"/>
</dbReference>
<dbReference type="InterPro" id="IPR050272">
    <property type="entry name" value="Isochorismatase-like_hydrls"/>
</dbReference>
<dbReference type="Proteomes" id="UP001183643">
    <property type="component" value="Unassembled WGS sequence"/>
</dbReference>
<accession>A0AAE3YH84</accession>
<organism evidence="3 4">
    <name type="scientific">Catenuloplanes atrovinosus</name>
    <dbReference type="NCBI Taxonomy" id="137266"/>
    <lineage>
        <taxon>Bacteria</taxon>
        <taxon>Bacillati</taxon>
        <taxon>Actinomycetota</taxon>
        <taxon>Actinomycetes</taxon>
        <taxon>Micromonosporales</taxon>
        <taxon>Micromonosporaceae</taxon>
        <taxon>Catenuloplanes</taxon>
    </lineage>
</organism>
<keyword evidence="1 3" id="KW-0378">Hydrolase</keyword>
<keyword evidence="3" id="KW-0456">Lyase</keyword>
<dbReference type="PANTHER" id="PTHR43540">
    <property type="entry name" value="PEROXYUREIDOACRYLATE/UREIDOACRYLATE AMIDOHYDROLASE-RELATED"/>
    <property type="match status" value="1"/>
</dbReference>
<dbReference type="RefSeq" id="WP_310362224.1">
    <property type="nucleotide sequence ID" value="NZ_JAVDYB010000001.1"/>
</dbReference>
<dbReference type="GO" id="GO:0016829">
    <property type="term" value="F:lyase activity"/>
    <property type="evidence" value="ECO:0007669"/>
    <property type="project" value="UniProtKB-KW"/>
</dbReference>
<keyword evidence="4" id="KW-1185">Reference proteome</keyword>
<gene>
    <name evidence="3" type="ORF">J2S41_000397</name>
</gene>
<dbReference type="InterPro" id="IPR000868">
    <property type="entry name" value="Isochorismatase-like_dom"/>
</dbReference>